<gene>
    <name evidence="6" type="ORF">PROFUN_06711</name>
</gene>
<evidence type="ECO:0000256" key="1">
    <source>
        <dbReference type="ARBA" id="ARBA00005589"/>
    </source>
</evidence>
<dbReference type="PANTHER" id="PTHR13479:SF40">
    <property type="entry name" value="SMALL RIBOSOMAL SUBUNIT PROTEIN BS18M"/>
    <property type="match status" value="1"/>
</dbReference>
<keyword evidence="7" id="KW-1185">Reference proteome</keyword>
<proteinExistence type="inferred from homology"/>
<dbReference type="InParanoid" id="A0A2P6NG61"/>
<dbReference type="EMBL" id="MDYQ01000093">
    <property type="protein sequence ID" value="PRP82934.1"/>
    <property type="molecule type" value="Genomic_DNA"/>
</dbReference>
<sequence length="482" mass="55084">MLRLAHFKLSTCARVPTNPLKPNIKTIIPNRTHTDAVSKKYLKQLRPYDKHWRDAGLGRPEGFTGGHDMEKFSLDHGLNQIDDFTQPNYHDLMIDQDMKDYRAKFYCEVCLDGHILDPMNLQFILDNLSSDGTMIPRSQTFFCRKHQHQFSKIVKRARKMGLIDYKKGGFHVHPYFDKSAYQGIVSHKSMLNQEEMTTLFASRIIKNPESDVVPSLEGEFAGNWDIEDINFRSFYEALDELVITVGKNPQLRVYLDEAGNPIDMNPHRIPKEGLPTTKPPQFKPKVIQDDLHDDDEEIQQEETDVSINYEKNDDGSYKMTEYIEFPPDGSPLETFDPEALKEQLKNDVSQLLRDRYLPSGMTVTQATRIERVLSDIIEKKFAEAKVQGKEEREENVRRAIMDKERTAILLEAYKKKKKEEEEELFTGGFMKPVLTTLLASKSQDETVKIWALDGVCIAAFSGHSGPVSSVTELSNATADGAS</sequence>
<dbReference type="GO" id="GO:0006412">
    <property type="term" value="P:translation"/>
    <property type="evidence" value="ECO:0007669"/>
    <property type="project" value="InterPro"/>
</dbReference>
<accession>A0A2P6NG61</accession>
<dbReference type="Pfam" id="PF01084">
    <property type="entry name" value="Ribosomal_S18"/>
    <property type="match status" value="1"/>
</dbReference>
<dbReference type="PANTHER" id="PTHR13479">
    <property type="entry name" value="30S RIBOSOMAL PROTEIN S18"/>
    <property type="match status" value="1"/>
</dbReference>
<keyword evidence="2 6" id="KW-0689">Ribosomal protein</keyword>
<dbReference type="Gene3D" id="2.130.10.10">
    <property type="entry name" value="YVTN repeat-like/Quinoprotein amine dehydrogenase"/>
    <property type="match status" value="1"/>
</dbReference>
<dbReference type="GO" id="GO:1990904">
    <property type="term" value="C:ribonucleoprotein complex"/>
    <property type="evidence" value="ECO:0007669"/>
    <property type="project" value="UniProtKB-KW"/>
</dbReference>
<dbReference type="AlphaFoldDB" id="A0A2P6NG61"/>
<evidence type="ECO:0000313" key="7">
    <source>
        <dbReference type="Proteomes" id="UP000241769"/>
    </source>
</evidence>
<keyword evidence="4" id="KW-0175">Coiled coil</keyword>
<dbReference type="InterPro" id="IPR001648">
    <property type="entry name" value="Ribosomal_bS18"/>
</dbReference>
<name>A0A2P6NG61_9EUKA</name>
<dbReference type="SUPFAM" id="SSF46911">
    <property type="entry name" value="Ribosomal protein S18"/>
    <property type="match status" value="1"/>
</dbReference>
<organism evidence="6 7">
    <name type="scientific">Planoprotostelium fungivorum</name>
    <dbReference type="NCBI Taxonomy" id="1890364"/>
    <lineage>
        <taxon>Eukaryota</taxon>
        <taxon>Amoebozoa</taxon>
        <taxon>Evosea</taxon>
        <taxon>Variosea</taxon>
        <taxon>Cavosteliida</taxon>
        <taxon>Cavosteliaceae</taxon>
        <taxon>Planoprotostelium</taxon>
    </lineage>
</organism>
<keyword evidence="3" id="KW-0687">Ribonucleoprotein</keyword>
<comment type="caution">
    <text evidence="6">The sequence shown here is derived from an EMBL/GenBank/DDBJ whole genome shotgun (WGS) entry which is preliminary data.</text>
</comment>
<comment type="similarity">
    <text evidence="1">Belongs to the bacterial ribosomal protein bS18 family.</text>
</comment>
<dbReference type="InterPro" id="IPR015943">
    <property type="entry name" value="WD40/YVTN_repeat-like_dom_sf"/>
</dbReference>
<dbReference type="GO" id="GO:0003735">
    <property type="term" value="F:structural constituent of ribosome"/>
    <property type="evidence" value="ECO:0007669"/>
    <property type="project" value="InterPro"/>
</dbReference>
<evidence type="ECO:0000313" key="6">
    <source>
        <dbReference type="EMBL" id="PRP82934.1"/>
    </source>
</evidence>
<dbReference type="GO" id="GO:0005840">
    <property type="term" value="C:ribosome"/>
    <property type="evidence" value="ECO:0007669"/>
    <property type="project" value="UniProtKB-KW"/>
</dbReference>
<dbReference type="GO" id="GO:0070181">
    <property type="term" value="F:small ribosomal subunit rRNA binding"/>
    <property type="evidence" value="ECO:0007669"/>
    <property type="project" value="TreeGrafter"/>
</dbReference>
<evidence type="ECO:0000256" key="2">
    <source>
        <dbReference type="ARBA" id="ARBA00022980"/>
    </source>
</evidence>
<evidence type="ECO:0000256" key="4">
    <source>
        <dbReference type="SAM" id="Coils"/>
    </source>
</evidence>
<evidence type="ECO:0000256" key="3">
    <source>
        <dbReference type="ARBA" id="ARBA00023274"/>
    </source>
</evidence>
<protein>
    <submittedName>
        <fullName evidence="6">Ribosomal protein S18</fullName>
    </submittedName>
</protein>
<dbReference type="Gene3D" id="4.10.640.10">
    <property type="entry name" value="Ribosomal protein S18"/>
    <property type="match status" value="1"/>
</dbReference>
<feature type="coiled-coil region" evidence="4">
    <location>
        <begin position="379"/>
        <end position="423"/>
    </location>
</feature>
<dbReference type="Proteomes" id="UP000241769">
    <property type="component" value="Unassembled WGS sequence"/>
</dbReference>
<feature type="region of interest" description="Disordered" evidence="5">
    <location>
        <begin position="264"/>
        <end position="283"/>
    </location>
</feature>
<dbReference type="InterPro" id="IPR036870">
    <property type="entry name" value="Ribosomal_bS18_sf"/>
</dbReference>
<evidence type="ECO:0000256" key="5">
    <source>
        <dbReference type="SAM" id="MobiDB-lite"/>
    </source>
</evidence>
<reference evidence="6 7" key="1">
    <citation type="journal article" date="2018" name="Genome Biol. Evol.">
        <title>Multiple Roots of Fruiting Body Formation in Amoebozoa.</title>
        <authorList>
            <person name="Hillmann F."/>
            <person name="Forbes G."/>
            <person name="Novohradska S."/>
            <person name="Ferling I."/>
            <person name="Riege K."/>
            <person name="Groth M."/>
            <person name="Westermann M."/>
            <person name="Marz M."/>
            <person name="Spaller T."/>
            <person name="Winckler T."/>
            <person name="Schaap P."/>
            <person name="Glockner G."/>
        </authorList>
    </citation>
    <scope>NUCLEOTIDE SEQUENCE [LARGE SCALE GENOMIC DNA]</scope>
    <source>
        <strain evidence="6 7">Jena</strain>
    </source>
</reference>